<comment type="caution">
    <text evidence="14">The sequence shown here is derived from an EMBL/GenBank/DDBJ whole genome shotgun (WGS) entry which is preliminary data.</text>
</comment>
<dbReference type="Gene3D" id="3.30.200.20">
    <property type="entry name" value="Phosphorylase Kinase, domain 1"/>
    <property type="match status" value="1"/>
</dbReference>
<dbReference type="GO" id="GO:0005886">
    <property type="term" value="C:plasma membrane"/>
    <property type="evidence" value="ECO:0007669"/>
    <property type="project" value="TreeGrafter"/>
</dbReference>
<evidence type="ECO:0000313" key="14">
    <source>
        <dbReference type="EMBL" id="CAI8056307.1"/>
    </source>
</evidence>
<evidence type="ECO:0000256" key="5">
    <source>
        <dbReference type="ARBA" id="ARBA00022777"/>
    </source>
</evidence>
<evidence type="ECO:0000256" key="2">
    <source>
        <dbReference type="ARBA" id="ARBA00004308"/>
    </source>
</evidence>
<dbReference type="GO" id="GO:0050793">
    <property type="term" value="P:regulation of developmental process"/>
    <property type="evidence" value="ECO:0007669"/>
    <property type="project" value="UniProtKB-ARBA"/>
</dbReference>
<evidence type="ECO:0000256" key="10">
    <source>
        <dbReference type="PROSITE-ProRule" id="PRU10141"/>
    </source>
</evidence>
<dbReference type="Pfam" id="PF07714">
    <property type="entry name" value="PK_Tyr_Ser-Thr"/>
    <property type="match status" value="1"/>
</dbReference>
<keyword evidence="8" id="KW-0829">Tyrosine-protein kinase</keyword>
<keyword evidence="12" id="KW-1133">Transmembrane helix</keyword>
<protein>
    <submittedName>
        <fullName evidence="14">Ephrin type-A receptor 4a</fullName>
    </submittedName>
</protein>
<keyword evidence="15" id="KW-1185">Reference proteome</keyword>
<dbReference type="PROSITE" id="PS00107">
    <property type="entry name" value="PROTEIN_KINASE_ATP"/>
    <property type="match status" value="1"/>
</dbReference>
<dbReference type="InterPro" id="IPR020635">
    <property type="entry name" value="Tyr_kinase_cat_dom"/>
</dbReference>
<comment type="catalytic activity">
    <reaction evidence="9">
        <text>L-tyrosyl-[protein] + ATP = O-phospho-L-tyrosyl-[protein] + ADP + H(+)</text>
        <dbReference type="Rhea" id="RHEA:10596"/>
        <dbReference type="Rhea" id="RHEA-COMP:10136"/>
        <dbReference type="Rhea" id="RHEA-COMP:20101"/>
        <dbReference type="ChEBI" id="CHEBI:15378"/>
        <dbReference type="ChEBI" id="CHEBI:30616"/>
        <dbReference type="ChEBI" id="CHEBI:46858"/>
        <dbReference type="ChEBI" id="CHEBI:61978"/>
        <dbReference type="ChEBI" id="CHEBI:456216"/>
        <dbReference type="EC" id="2.7.10.1"/>
    </reaction>
</comment>
<feature type="compositionally biased region" description="Polar residues" evidence="11">
    <location>
        <begin position="194"/>
        <end position="204"/>
    </location>
</feature>
<dbReference type="PRINTS" id="PR00109">
    <property type="entry name" value="TYRKINASE"/>
</dbReference>
<dbReference type="InterPro" id="IPR000719">
    <property type="entry name" value="Prot_kinase_dom"/>
</dbReference>
<evidence type="ECO:0000256" key="8">
    <source>
        <dbReference type="ARBA" id="ARBA00023137"/>
    </source>
</evidence>
<evidence type="ECO:0000259" key="13">
    <source>
        <dbReference type="PROSITE" id="PS50011"/>
    </source>
</evidence>
<keyword evidence="7 12" id="KW-0472">Membrane</keyword>
<dbReference type="SUPFAM" id="SSF56112">
    <property type="entry name" value="Protein kinase-like (PK-like)"/>
    <property type="match status" value="1"/>
</dbReference>
<organism evidence="14 15">
    <name type="scientific">Geodia barretti</name>
    <name type="common">Barrett's horny sponge</name>
    <dbReference type="NCBI Taxonomy" id="519541"/>
    <lineage>
        <taxon>Eukaryota</taxon>
        <taxon>Metazoa</taxon>
        <taxon>Porifera</taxon>
        <taxon>Demospongiae</taxon>
        <taxon>Heteroscleromorpha</taxon>
        <taxon>Tetractinellida</taxon>
        <taxon>Astrophorina</taxon>
        <taxon>Geodiidae</taxon>
        <taxon>Geodia</taxon>
    </lineage>
</organism>
<keyword evidence="3" id="KW-0808">Transferase</keyword>
<feature type="region of interest" description="Disordered" evidence="11">
    <location>
        <begin position="155"/>
        <end position="249"/>
    </location>
</feature>
<dbReference type="GO" id="GO:0048468">
    <property type="term" value="P:cell development"/>
    <property type="evidence" value="ECO:0007669"/>
    <property type="project" value="UniProtKB-ARBA"/>
</dbReference>
<dbReference type="FunFam" id="1.10.510.10:FF:001512">
    <property type="entry name" value="Receptor tyrosine-protein kinase erbB-2"/>
    <property type="match status" value="1"/>
</dbReference>
<dbReference type="PANTHER" id="PTHR24416">
    <property type="entry name" value="TYROSINE-PROTEIN KINASE RECEPTOR"/>
    <property type="match status" value="1"/>
</dbReference>
<dbReference type="PROSITE" id="PS00109">
    <property type="entry name" value="PROTEIN_KINASE_TYR"/>
    <property type="match status" value="1"/>
</dbReference>
<keyword evidence="14" id="KW-0675">Receptor</keyword>
<dbReference type="PANTHER" id="PTHR24416:SF631">
    <property type="entry name" value="SERINE_THREONINE_TYROSINE KINASE 1"/>
    <property type="match status" value="1"/>
</dbReference>
<dbReference type="GO" id="GO:0005524">
    <property type="term" value="F:ATP binding"/>
    <property type="evidence" value="ECO:0007669"/>
    <property type="project" value="UniProtKB-UniRule"/>
</dbReference>
<feature type="domain" description="Protein kinase" evidence="13">
    <location>
        <begin position="353"/>
        <end position="642"/>
    </location>
</feature>
<dbReference type="EMBL" id="CASHTH010004346">
    <property type="protein sequence ID" value="CAI8056307.1"/>
    <property type="molecule type" value="Genomic_DNA"/>
</dbReference>
<evidence type="ECO:0000256" key="6">
    <source>
        <dbReference type="ARBA" id="ARBA00022840"/>
    </source>
</evidence>
<dbReference type="GO" id="GO:0043235">
    <property type="term" value="C:receptor complex"/>
    <property type="evidence" value="ECO:0007669"/>
    <property type="project" value="TreeGrafter"/>
</dbReference>
<proteinExistence type="predicted"/>
<evidence type="ECO:0000256" key="11">
    <source>
        <dbReference type="SAM" id="MobiDB-lite"/>
    </source>
</evidence>
<feature type="transmembrane region" description="Helical" evidence="12">
    <location>
        <begin position="20"/>
        <end position="49"/>
    </location>
</feature>
<feature type="compositionally biased region" description="Low complexity" evidence="11">
    <location>
        <begin position="224"/>
        <end position="233"/>
    </location>
</feature>
<dbReference type="CDD" id="cd00192">
    <property type="entry name" value="PTKc"/>
    <property type="match status" value="1"/>
</dbReference>
<keyword evidence="5" id="KW-0418">Kinase</keyword>
<dbReference type="AlphaFoldDB" id="A0AA35XLY1"/>
<dbReference type="Proteomes" id="UP001174909">
    <property type="component" value="Unassembled WGS sequence"/>
</dbReference>
<dbReference type="Gene3D" id="1.10.510.10">
    <property type="entry name" value="Transferase(Phosphotransferase) domain 1"/>
    <property type="match status" value="1"/>
</dbReference>
<evidence type="ECO:0000256" key="4">
    <source>
        <dbReference type="ARBA" id="ARBA00022741"/>
    </source>
</evidence>
<dbReference type="InterPro" id="IPR017441">
    <property type="entry name" value="Protein_kinase_ATP_BS"/>
</dbReference>
<keyword evidence="12" id="KW-0812">Transmembrane</keyword>
<dbReference type="InterPro" id="IPR011009">
    <property type="entry name" value="Kinase-like_dom_sf"/>
</dbReference>
<accession>A0AA35XLY1</accession>
<dbReference type="PROSITE" id="PS50011">
    <property type="entry name" value="PROTEIN_KINASE_DOM"/>
    <property type="match status" value="1"/>
</dbReference>
<evidence type="ECO:0000256" key="9">
    <source>
        <dbReference type="ARBA" id="ARBA00051243"/>
    </source>
</evidence>
<reference evidence="14" key="1">
    <citation type="submission" date="2023-03" db="EMBL/GenBank/DDBJ databases">
        <authorList>
            <person name="Steffen K."/>
            <person name="Cardenas P."/>
        </authorList>
    </citation>
    <scope>NUCLEOTIDE SEQUENCE</scope>
</reference>
<evidence type="ECO:0000256" key="7">
    <source>
        <dbReference type="ARBA" id="ARBA00023136"/>
    </source>
</evidence>
<comment type="subcellular location">
    <subcellularLocation>
        <location evidence="2">Endomembrane system</location>
    </subcellularLocation>
    <subcellularLocation>
        <location evidence="1">Membrane</location>
        <topology evidence="1">Single-pass membrane protein</topology>
    </subcellularLocation>
</comment>
<dbReference type="InterPro" id="IPR050122">
    <property type="entry name" value="RTK"/>
</dbReference>
<evidence type="ECO:0000256" key="1">
    <source>
        <dbReference type="ARBA" id="ARBA00004167"/>
    </source>
</evidence>
<evidence type="ECO:0000256" key="12">
    <source>
        <dbReference type="SAM" id="Phobius"/>
    </source>
</evidence>
<feature type="binding site" evidence="10">
    <location>
        <position position="384"/>
    </location>
    <ligand>
        <name>ATP</name>
        <dbReference type="ChEBI" id="CHEBI:30616"/>
    </ligand>
</feature>
<evidence type="ECO:0000256" key="3">
    <source>
        <dbReference type="ARBA" id="ARBA00022679"/>
    </source>
</evidence>
<dbReference type="GO" id="GO:0007169">
    <property type="term" value="P:cell surface receptor protein tyrosine kinase signaling pathway"/>
    <property type="evidence" value="ECO:0007669"/>
    <property type="project" value="TreeGrafter"/>
</dbReference>
<keyword evidence="4 10" id="KW-0547">Nucleotide-binding</keyword>
<sequence length="682" mass="75243">MVLASPAPLPSLPPQGTQNVILIIAVSAGGSVLILVLGGILIVVVALVCKKKKTLGDDYDSPREASNALYSEMNVDEPTAYASTYRIKPGIYVEQERNAANPSTPHFSIRAGDSVMSLSSHNGRAPFSISGPVHSNGQVPFQRILQPSEMGAMSMQLPRGYRNGGSSAGEDQRRSLRVVSSGTHQRPPIPSAMHRQNTDGNSRHASMPLKSIRDTQNQLNPGKSLPALSSYPQSPSPYPCPPTPQISDPPVPYLLPTKPWYKSNYEPTKVPEKERPHTLPGEEGLYVPTTMEEGNSTGEDYSRLRQPHHSKGSNDDSAFFEGPDIFNEPASSTNEIYQQLSSWKAREIIRKYITLHHRIGSGHFATVCRGVWQRPGGEQEVAVKELKSGAVEEDRVKFLQEAAIMSQFNHTNVVKLHGIVTIDEPLLIVMELMPNGDLKNYLDRFTANRRSPRQRRSPGSTPPPSPGSLLPITPSLPHQLLSFCRQVADGMEYLAQKRFVHRDLATRNIFLTKDFTCKIGDFGLARDLGGDDLYQSTGGKIPVKWTAPEALQYRHFTSASDAWSYGMVLFEIWSLGHRPFDACSIEKDVMELIGSNVCQPPPPGCPREMYKLMTLCWNNKASNRPSFSHICEYLNQSDSKLLKLPAELPSTLSPQATQLGASLAEGKGLYSDLQYGYEESIV</sequence>
<dbReference type="SMART" id="SM00219">
    <property type="entry name" value="TyrKc"/>
    <property type="match status" value="1"/>
</dbReference>
<dbReference type="InterPro" id="IPR001245">
    <property type="entry name" value="Ser-Thr/Tyr_kinase_cat_dom"/>
</dbReference>
<evidence type="ECO:0000313" key="15">
    <source>
        <dbReference type="Proteomes" id="UP001174909"/>
    </source>
</evidence>
<feature type="compositionally biased region" description="Pro residues" evidence="11">
    <location>
        <begin position="234"/>
        <end position="249"/>
    </location>
</feature>
<gene>
    <name evidence="14" type="ORF">GBAR_LOCUS30673</name>
</gene>
<dbReference type="GO" id="GO:0004714">
    <property type="term" value="F:transmembrane receptor protein tyrosine kinase activity"/>
    <property type="evidence" value="ECO:0007669"/>
    <property type="project" value="UniProtKB-EC"/>
</dbReference>
<dbReference type="GO" id="GO:0012505">
    <property type="term" value="C:endomembrane system"/>
    <property type="evidence" value="ECO:0007669"/>
    <property type="project" value="UniProtKB-SubCell"/>
</dbReference>
<feature type="region of interest" description="Disordered" evidence="11">
    <location>
        <begin position="265"/>
        <end position="319"/>
    </location>
</feature>
<name>A0AA35XLY1_GEOBA</name>
<feature type="region of interest" description="Disordered" evidence="11">
    <location>
        <begin position="447"/>
        <end position="471"/>
    </location>
</feature>
<dbReference type="InterPro" id="IPR008266">
    <property type="entry name" value="Tyr_kinase_AS"/>
</dbReference>
<keyword evidence="6 10" id="KW-0067">ATP-binding</keyword>